<name>A0A139H398_9PEZI</name>
<feature type="region of interest" description="Disordered" evidence="2">
    <location>
        <begin position="230"/>
        <end position="255"/>
    </location>
</feature>
<evidence type="ECO:0000313" key="4">
    <source>
        <dbReference type="Proteomes" id="UP000070133"/>
    </source>
</evidence>
<feature type="region of interest" description="Disordered" evidence="2">
    <location>
        <begin position="126"/>
        <end position="194"/>
    </location>
</feature>
<evidence type="ECO:0000256" key="2">
    <source>
        <dbReference type="SAM" id="MobiDB-lite"/>
    </source>
</evidence>
<dbReference type="Proteomes" id="UP000070133">
    <property type="component" value="Unassembled WGS sequence"/>
</dbReference>
<comment type="caution">
    <text evidence="3">The sequence shown here is derived from an EMBL/GenBank/DDBJ whole genome shotgun (WGS) entry which is preliminary data.</text>
</comment>
<keyword evidence="1" id="KW-0175">Coiled coil</keyword>
<proteinExistence type="predicted"/>
<dbReference type="AlphaFoldDB" id="A0A139H398"/>
<evidence type="ECO:0000313" key="3">
    <source>
        <dbReference type="EMBL" id="KXS96933.1"/>
    </source>
</evidence>
<feature type="compositionally biased region" description="Acidic residues" evidence="2">
    <location>
        <begin position="133"/>
        <end position="152"/>
    </location>
</feature>
<dbReference type="EMBL" id="LFZN01000159">
    <property type="protein sequence ID" value="KXS96933.1"/>
    <property type="molecule type" value="Genomic_DNA"/>
</dbReference>
<keyword evidence="4" id="KW-1185">Reference proteome</keyword>
<feature type="coiled-coil region" evidence="1">
    <location>
        <begin position="273"/>
        <end position="300"/>
    </location>
</feature>
<accession>A0A139H398</accession>
<protein>
    <submittedName>
        <fullName evidence="3">Uncharacterized protein</fullName>
    </submittedName>
</protein>
<sequence length="307" mass="33842">MPATTCPLSILNTHLQRHRHPPPKFTTSEIPRTYHTTLTLSTTTLDSLPPMAKKALEKICKRGKKYTDMPGEKGKAKREVAGKVVEVLEMVWSFDKNNVEKEEKEKKEKKKDLALMSGGIGKVRGKDVRMVDGDDDAGSIGGYEDDDDDGLEGYESGEFQVLDGTGKKKDKGKASSGRSKRNPSIVFLSDDDDDSVLGGGYECGQVVVTPKKRKGSQDLGSTYTLAVTGAKRKRGEDEDLQPHSTKHRRSVEREGLFVSEDESILGDESMEGLEAAKAKAMKLEAVRRKIRAKVEAAKMRKGVMKQI</sequence>
<organism evidence="3 4">
    <name type="scientific">Pseudocercospora eumusae</name>
    <dbReference type="NCBI Taxonomy" id="321146"/>
    <lineage>
        <taxon>Eukaryota</taxon>
        <taxon>Fungi</taxon>
        <taxon>Dikarya</taxon>
        <taxon>Ascomycota</taxon>
        <taxon>Pezizomycotina</taxon>
        <taxon>Dothideomycetes</taxon>
        <taxon>Dothideomycetidae</taxon>
        <taxon>Mycosphaerellales</taxon>
        <taxon>Mycosphaerellaceae</taxon>
        <taxon>Pseudocercospora</taxon>
    </lineage>
</organism>
<reference evidence="3 4" key="1">
    <citation type="submission" date="2015-07" db="EMBL/GenBank/DDBJ databases">
        <title>Comparative genomics of the Sigatoka disease complex on banana suggests a link between parallel evolutionary changes in Pseudocercospora fijiensis and Pseudocercospora eumusae and increased virulence on the banana host.</title>
        <authorList>
            <person name="Chang T.-C."/>
            <person name="Salvucci A."/>
            <person name="Crous P.W."/>
            <person name="Stergiopoulos I."/>
        </authorList>
    </citation>
    <scope>NUCLEOTIDE SEQUENCE [LARGE SCALE GENOMIC DNA]</scope>
    <source>
        <strain evidence="3 4">CBS 114824</strain>
    </source>
</reference>
<evidence type="ECO:0000256" key="1">
    <source>
        <dbReference type="SAM" id="Coils"/>
    </source>
</evidence>
<gene>
    <name evidence="3" type="ORF">AC578_4216</name>
</gene>